<dbReference type="Proteomes" id="UP001140091">
    <property type="component" value="Unassembled WGS sequence"/>
</dbReference>
<evidence type="ECO:0000313" key="2">
    <source>
        <dbReference type="Proteomes" id="UP001140091"/>
    </source>
</evidence>
<accession>A0A9W8MAB8</accession>
<dbReference type="EMBL" id="JANBPK010001547">
    <property type="protein sequence ID" value="KAJ2921803.1"/>
    <property type="molecule type" value="Genomic_DNA"/>
</dbReference>
<name>A0A9W8MAB8_9AGAR</name>
<feature type="non-terminal residue" evidence="1">
    <location>
        <position position="141"/>
    </location>
</feature>
<reference evidence="1" key="1">
    <citation type="submission" date="2022-06" db="EMBL/GenBank/DDBJ databases">
        <title>Genome Sequence of Candolleomyces eurysporus.</title>
        <authorList>
            <person name="Buettner E."/>
        </authorList>
    </citation>
    <scope>NUCLEOTIDE SEQUENCE</scope>
    <source>
        <strain evidence="1">VTCC 930004</strain>
    </source>
</reference>
<evidence type="ECO:0000313" key="1">
    <source>
        <dbReference type="EMBL" id="KAJ2921803.1"/>
    </source>
</evidence>
<sequence>MTKDMLALVKDLHKLDKIAIWKSRDALSEFLGILKKKKDHALAFPSLRSVELHGINFDEELTGYSDTAVRPLAAVLKSWKIFHRTIERFAMTQCINSVEEQWEVVRAALQKQVEMYWDEDVYFVDPSEDEEDSRDYGSWGY</sequence>
<gene>
    <name evidence="1" type="ORF">H1R20_g15290</name>
</gene>
<organism evidence="1 2">
    <name type="scientific">Candolleomyces eurysporus</name>
    <dbReference type="NCBI Taxonomy" id="2828524"/>
    <lineage>
        <taxon>Eukaryota</taxon>
        <taxon>Fungi</taxon>
        <taxon>Dikarya</taxon>
        <taxon>Basidiomycota</taxon>
        <taxon>Agaricomycotina</taxon>
        <taxon>Agaricomycetes</taxon>
        <taxon>Agaricomycetidae</taxon>
        <taxon>Agaricales</taxon>
        <taxon>Agaricineae</taxon>
        <taxon>Psathyrellaceae</taxon>
        <taxon>Candolleomyces</taxon>
    </lineage>
</organism>
<comment type="caution">
    <text evidence="1">The sequence shown here is derived from an EMBL/GenBank/DDBJ whole genome shotgun (WGS) entry which is preliminary data.</text>
</comment>
<keyword evidence="2" id="KW-1185">Reference proteome</keyword>
<protein>
    <submittedName>
        <fullName evidence="1">Uncharacterized protein</fullName>
    </submittedName>
</protein>
<proteinExistence type="predicted"/>
<dbReference type="AlphaFoldDB" id="A0A9W8MAB8"/>